<keyword evidence="1" id="KW-0472">Membrane</keyword>
<evidence type="ECO:0000313" key="3">
    <source>
        <dbReference type="Proteomes" id="UP001142325"/>
    </source>
</evidence>
<dbReference type="Pfam" id="PF11255">
    <property type="entry name" value="DUF3054"/>
    <property type="match status" value="1"/>
</dbReference>
<accession>A0A9W6HU50</accession>
<sequence>MTSRSRSTSAALTAGIDVVLVLIFATIGRASHERGLSALGILETAWPFLAAWGIGWLALRAWRAPDAVLRTGVPLWIITVAGGMLLRAVTGAGTALPFVIVATLTLLLLLVGSRLVAALIRSRRAASTR</sequence>
<evidence type="ECO:0000256" key="1">
    <source>
        <dbReference type="SAM" id="Phobius"/>
    </source>
</evidence>
<reference evidence="2" key="2">
    <citation type="submission" date="2023-01" db="EMBL/GenBank/DDBJ databases">
        <authorList>
            <person name="Sun Q."/>
            <person name="Evtushenko L."/>
        </authorList>
    </citation>
    <scope>NUCLEOTIDE SEQUENCE</scope>
    <source>
        <strain evidence="2">VKM Ac-1958</strain>
    </source>
</reference>
<protein>
    <recommendedName>
        <fullName evidence="4">DUF3054 domain-containing protein</fullName>
    </recommendedName>
</protein>
<evidence type="ECO:0000313" key="2">
    <source>
        <dbReference type="EMBL" id="GLK01995.1"/>
    </source>
</evidence>
<dbReference type="RefSeq" id="WP_204939587.1">
    <property type="nucleotide sequence ID" value="NZ_BAAAUM010000001.1"/>
</dbReference>
<dbReference type="AlphaFoldDB" id="A0A9W6HU50"/>
<feature type="transmembrane region" description="Helical" evidence="1">
    <location>
        <begin position="36"/>
        <end position="59"/>
    </location>
</feature>
<dbReference type="EMBL" id="BSET01000001">
    <property type="protein sequence ID" value="GLK01995.1"/>
    <property type="molecule type" value="Genomic_DNA"/>
</dbReference>
<organism evidence="2 3">
    <name type="scientific">Microbacterium keratanolyticum</name>
    <dbReference type="NCBI Taxonomy" id="67574"/>
    <lineage>
        <taxon>Bacteria</taxon>
        <taxon>Bacillati</taxon>
        <taxon>Actinomycetota</taxon>
        <taxon>Actinomycetes</taxon>
        <taxon>Micrococcales</taxon>
        <taxon>Microbacteriaceae</taxon>
        <taxon>Microbacterium</taxon>
    </lineage>
</organism>
<gene>
    <name evidence="2" type="ORF">GCM10017596_17100</name>
</gene>
<keyword evidence="1" id="KW-0812">Transmembrane</keyword>
<comment type="caution">
    <text evidence="2">The sequence shown here is derived from an EMBL/GenBank/DDBJ whole genome shotgun (WGS) entry which is preliminary data.</text>
</comment>
<dbReference type="Proteomes" id="UP001142325">
    <property type="component" value="Unassembled WGS sequence"/>
</dbReference>
<dbReference type="InterPro" id="IPR021414">
    <property type="entry name" value="DUF3054"/>
</dbReference>
<name>A0A9W6HU50_9MICO</name>
<keyword evidence="3" id="KW-1185">Reference proteome</keyword>
<keyword evidence="1" id="KW-1133">Transmembrane helix</keyword>
<reference evidence="2" key="1">
    <citation type="journal article" date="2014" name="Int. J. Syst. Evol. Microbiol.">
        <title>Complete genome sequence of Corynebacterium casei LMG S-19264T (=DSM 44701T), isolated from a smear-ripened cheese.</title>
        <authorList>
            <consortium name="US DOE Joint Genome Institute (JGI-PGF)"/>
            <person name="Walter F."/>
            <person name="Albersmeier A."/>
            <person name="Kalinowski J."/>
            <person name="Ruckert C."/>
        </authorList>
    </citation>
    <scope>NUCLEOTIDE SEQUENCE</scope>
    <source>
        <strain evidence="2">VKM Ac-1958</strain>
    </source>
</reference>
<feature type="transmembrane region" description="Helical" evidence="1">
    <location>
        <begin position="95"/>
        <end position="120"/>
    </location>
</feature>
<feature type="transmembrane region" description="Helical" evidence="1">
    <location>
        <begin position="12"/>
        <end position="30"/>
    </location>
</feature>
<feature type="transmembrane region" description="Helical" evidence="1">
    <location>
        <begin position="71"/>
        <end position="89"/>
    </location>
</feature>
<proteinExistence type="predicted"/>
<evidence type="ECO:0008006" key="4">
    <source>
        <dbReference type="Google" id="ProtNLM"/>
    </source>
</evidence>